<feature type="region of interest" description="Disordered" evidence="1">
    <location>
        <begin position="1"/>
        <end position="31"/>
    </location>
</feature>
<gene>
    <name evidence="2" type="ORF">VR44_25495</name>
</gene>
<dbReference type="PATRIC" id="fig|68223.7.peg.1197"/>
<reference evidence="2 3" key="1">
    <citation type="submission" date="2015-02" db="EMBL/GenBank/DDBJ databases">
        <authorList>
            <person name="Ju K.-S."/>
            <person name="Doroghazi J.R."/>
            <person name="Metcalf W."/>
        </authorList>
    </citation>
    <scope>NUCLEOTIDE SEQUENCE [LARGE SCALE GENOMIC DNA]</scope>
    <source>
        <strain evidence="2 3">NRRL ISP-5550</strain>
    </source>
</reference>
<dbReference type="EMBL" id="JZWV01000736">
    <property type="protein sequence ID" value="KJY28383.1"/>
    <property type="molecule type" value="Genomic_DNA"/>
</dbReference>
<evidence type="ECO:0000256" key="1">
    <source>
        <dbReference type="SAM" id="MobiDB-lite"/>
    </source>
</evidence>
<feature type="region of interest" description="Disordered" evidence="1">
    <location>
        <begin position="53"/>
        <end position="73"/>
    </location>
</feature>
<dbReference type="Proteomes" id="UP000033551">
    <property type="component" value="Unassembled WGS sequence"/>
</dbReference>
<comment type="caution">
    <text evidence="2">The sequence shown here is derived from an EMBL/GenBank/DDBJ whole genome shotgun (WGS) entry which is preliminary data.</text>
</comment>
<evidence type="ECO:0000313" key="2">
    <source>
        <dbReference type="EMBL" id="KJY28383.1"/>
    </source>
</evidence>
<dbReference type="OrthoDB" id="4872130at2"/>
<feature type="compositionally biased region" description="Basic and acidic residues" evidence="1">
    <location>
        <begin position="57"/>
        <end position="73"/>
    </location>
</feature>
<organism evidence="2 3">
    <name type="scientific">Streptomyces katrae</name>
    <dbReference type="NCBI Taxonomy" id="68223"/>
    <lineage>
        <taxon>Bacteria</taxon>
        <taxon>Bacillati</taxon>
        <taxon>Actinomycetota</taxon>
        <taxon>Actinomycetes</taxon>
        <taxon>Kitasatosporales</taxon>
        <taxon>Streptomycetaceae</taxon>
        <taxon>Streptomyces</taxon>
    </lineage>
</organism>
<keyword evidence="3" id="KW-1185">Reference proteome</keyword>
<sequence length="73" mass="7664">MDPHTKATQIAPFTAVPGPRHPAVPAQAPTGHITSTAERGSFCLAVCSCGWTGPARRSRDLARKDATRHGTEG</sequence>
<accession>A0A0F4J3T9</accession>
<protein>
    <submittedName>
        <fullName evidence="2">Uncharacterized protein</fullName>
    </submittedName>
</protein>
<evidence type="ECO:0000313" key="3">
    <source>
        <dbReference type="Proteomes" id="UP000033551"/>
    </source>
</evidence>
<dbReference type="AlphaFoldDB" id="A0A0F4J3T9"/>
<proteinExistence type="predicted"/>
<name>A0A0F4J3T9_9ACTN</name>